<evidence type="ECO:0000313" key="1">
    <source>
        <dbReference type="EMBL" id="PWB92948.1"/>
    </source>
</evidence>
<dbReference type="EMBL" id="PUIV01000032">
    <property type="protein sequence ID" value="PWB92948.1"/>
    <property type="molecule type" value="Genomic_DNA"/>
</dbReference>
<proteinExistence type="predicted"/>
<accession>A0A2U1SMV3</accession>
<protein>
    <submittedName>
        <fullName evidence="1">Uncharacterized protein</fullName>
    </submittedName>
</protein>
<sequence length="110" mass="12064">MYDSFEYGFDDFRRGSGRDIHGNLTEPLGGAQRARVVPSYAFLAALGRLSAARRLPCAELYEPAAHLEAARDERFGWTDRSRRSGAIGTGYSGPGSSELSLQFYSLISIV</sequence>
<evidence type="ECO:0000313" key="2">
    <source>
        <dbReference type="Proteomes" id="UP000245137"/>
    </source>
</evidence>
<comment type="caution">
    <text evidence="1">The sequence shown here is derived from an EMBL/GenBank/DDBJ whole genome shotgun (WGS) entry which is preliminary data.</text>
</comment>
<name>A0A2U1SMV3_METSR</name>
<keyword evidence="2" id="KW-1185">Reference proteome</keyword>
<gene>
    <name evidence="1" type="ORF">C5689_15715</name>
</gene>
<reference evidence="1 2" key="1">
    <citation type="journal article" date="2018" name="Appl. Microbiol. Biotechnol.">
        <title>Co-cultivation of the strictly anaerobic methanogen Methanosarcina barkeri with aerobic methanotrophs in an oxygen-limited membrane bioreactor.</title>
        <authorList>
            <person name="In 't Zandt M.H."/>
            <person name="van den Bosch T.J.M."/>
            <person name="Rijkers R."/>
            <person name="van Kessel M.A.H.J."/>
            <person name="Jetten M.S.M."/>
            <person name="Welte C.U."/>
        </authorList>
    </citation>
    <scope>NUCLEOTIDE SEQUENCE [LARGE SCALE GENOMIC DNA]</scope>
    <source>
        <strain evidence="1 2">DSM 17706</strain>
    </source>
</reference>
<dbReference type="AlphaFoldDB" id="A0A2U1SMV3"/>
<dbReference type="Proteomes" id="UP000245137">
    <property type="component" value="Unassembled WGS sequence"/>
</dbReference>
<organism evidence="1 2">
    <name type="scientific">Methylosinus sporium</name>
    <dbReference type="NCBI Taxonomy" id="428"/>
    <lineage>
        <taxon>Bacteria</taxon>
        <taxon>Pseudomonadati</taxon>
        <taxon>Pseudomonadota</taxon>
        <taxon>Alphaproteobacteria</taxon>
        <taxon>Hyphomicrobiales</taxon>
        <taxon>Methylocystaceae</taxon>
        <taxon>Methylosinus</taxon>
    </lineage>
</organism>